<dbReference type="PANTHER" id="PTHR42791:SF16">
    <property type="entry name" value="N-ACETYLTRANSFERASE DOMAIN-CONTAINING PROTEIN"/>
    <property type="match status" value="1"/>
</dbReference>
<name>A0ABR4A0D8_9LECA</name>
<gene>
    <name evidence="2" type="ORF">N7G274_007674</name>
</gene>
<evidence type="ECO:0000313" key="3">
    <source>
        <dbReference type="Proteomes" id="UP001590950"/>
    </source>
</evidence>
<dbReference type="Pfam" id="PF13508">
    <property type="entry name" value="Acetyltransf_7"/>
    <property type="match status" value="1"/>
</dbReference>
<proteinExistence type="predicted"/>
<dbReference type="SUPFAM" id="SSF55729">
    <property type="entry name" value="Acyl-CoA N-acyltransferases (Nat)"/>
    <property type="match status" value="1"/>
</dbReference>
<sequence length="240" mass="28232">MHLRPAEPSDFSATASISVDAFWDDELYAYTNVWREKYPEHLRDHFLRQHRLRYWSAGYVFHIAVTDEGDVGHFPGQGEKVVGYAIWQRRGTSQTAKRWQKQTPWALLEQTLLEASNYYYDLVRADKSLDYNRLHLFTSEATQDFDAIPEMWKLRNLCVDPKFQRRGIGSMMIQWGQEQAQKERCPIGLESSTMARKTYQKNGFRVYGNTYYRDSLSIDVPMFIWEPSGMEGEWGMQGEK</sequence>
<dbReference type="PROSITE" id="PS51186">
    <property type="entry name" value="GNAT"/>
    <property type="match status" value="1"/>
</dbReference>
<dbReference type="InterPro" id="IPR000182">
    <property type="entry name" value="GNAT_dom"/>
</dbReference>
<dbReference type="CDD" id="cd04301">
    <property type="entry name" value="NAT_SF"/>
    <property type="match status" value="1"/>
</dbReference>
<dbReference type="PANTHER" id="PTHR42791">
    <property type="entry name" value="GNAT FAMILY ACETYLTRANSFERASE"/>
    <property type="match status" value="1"/>
</dbReference>
<dbReference type="InterPro" id="IPR052523">
    <property type="entry name" value="Trichothecene_AcTrans"/>
</dbReference>
<dbReference type="Gene3D" id="3.40.630.30">
    <property type="match status" value="1"/>
</dbReference>
<organism evidence="2 3">
    <name type="scientific">Stereocaulon virgatum</name>
    <dbReference type="NCBI Taxonomy" id="373712"/>
    <lineage>
        <taxon>Eukaryota</taxon>
        <taxon>Fungi</taxon>
        <taxon>Dikarya</taxon>
        <taxon>Ascomycota</taxon>
        <taxon>Pezizomycotina</taxon>
        <taxon>Lecanoromycetes</taxon>
        <taxon>OSLEUM clade</taxon>
        <taxon>Lecanoromycetidae</taxon>
        <taxon>Lecanorales</taxon>
        <taxon>Lecanorineae</taxon>
        <taxon>Stereocaulaceae</taxon>
        <taxon>Stereocaulon</taxon>
    </lineage>
</organism>
<comment type="caution">
    <text evidence="2">The sequence shown here is derived from an EMBL/GenBank/DDBJ whole genome shotgun (WGS) entry which is preliminary data.</text>
</comment>
<accession>A0ABR4A0D8</accession>
<evidence type="ECO:0000313" key="2">
    <source>
        <dbReference type="EMBL" id="KAL2039402.1"/>
    </source>
</evidence>
<keyword evidence="3" id="KW-1185">Reference proteome</keyword>
<dbReference type="Proteomes" id="UP001590950">
    <property type="component" value="Unassembled WGS sequence"/>
</dbReference>
<evidence type="ECO:0000259" key="1">
    <source>
        <dbReference type="PROSITE" id="PS51186"/>
    </source>
</evidence>
<protein>
    <recommendedName>
        <fullName evidence="1">N-acetyltransferase domain-containing protein</fullName>
    </recommendedName>
</protein>
<feature type="domain" description="N-acetyltransferase" evidence="1">
    <location>
        <begin position="1"/>
        <end position="227"/>
    </location>
</feature>
<dbReference type="InterPro" id="IPR016181">
    <property type="entry name" value="Acyl_CoA_acyltransferase"/>
</dbReference>
<reference evidence="2 3" key="1">
    <citation type="submission" date="2024-09" db="EMBL/GenBank/DDBJ databases">
        <title>Rethinking Asexuality: The Enigmatic Case of Functional Sexual Genes in Lepraria (Stereocaulaceae).</title>
        <authorList>
            <person name="Doellman M."/>
            <person name="Sun Y."/>
            <person name="Barcenas-Pena A."/>
            <person name="Lumbsch H.T."/>
            <person name="Grewe F."/>
        </authorList>
    </citation>
    <scope>NUCLEOTIDE SEQUENCE [LARGE SCALE GENOMIC DNA]</scope>
    <source>
        <strain evidence="2 3">Mercado 3170</strain>
    </source>
</reference>
<dbReference type="EMBL" id="JBEFKJ010000025">
    <property type="protein sequence ID" value="KAL2039402.1"/>
    <property type="molecule type" value="Genomic_DNA"/>
</dbReference>